<name>A0AAV7J2K2_COTGL</name>
<feature type="compositionally biased region" description="Basic and acidic residues" evidence="1">
    <location>
        <begin position="1"/>
        <end position="11"/>
    </location>
</feature>
<keyword evidence="2" id="KW-0472">Membrane</keyword>
<dbReference type="Proteomes" id="UP000826195">
    <property type="component" value="Unassembled WGS sequence"/>
</dbReference>
<evidence type="ECO:0000313" key="3">
    <source>
        <dbReference type="EMBL" id="KAH0564264.1"/>
    </source>
</evidence>
<dbReference type="EMBL" id="JAHXZJ010000002">
    <property type="protein sequence ID" value="KAH0564264.1"/>
    <property type="molecule type" value="Genomic_DNA"/>
</dbReference>
<keyword evidence="4" id="KW-1185">Reference proteome</keyword>
<evidence type="ECO:0000256" key="1">
    <source>
        <dbReference type="SAM" id="MobiDB-lite"/>
    </source>
</evidence>
<evidence type="ECO:0000313" key="4">
    <source>
        <dbReference type="Proteomes" id="UP000826195"/>
    </source>
</evidence>
<comment type="caution">
    <text evidence="3">The sequence shown here is derived from an EMBL/GenBank/DDBJ whole genome shotgun (WGS) entry which is preliminary data.</text>
</comment>
<feature type="region of interest" description="Disordered" evidence="1">
    <location>
        <begin position="1"/>
        <end position="34"/>
    </location>
</feature>
<gene>
    <name evidence="3" type="ORF">KQX54_010914</name>
</gene>
<sequence>MEKDRHYRAYEGLKATNNGNTSSLKRNTDPSKPRPDQIRCLCFGGVSDKASHHSFLKGFIINVGICALLVGYTVLGSFIFLAIEGGTDGGLQQRTLATIASSNQPQRWNSTVWLNKVLRDTRNQTVENIWQITEHLNILYRENWTRLAEQEIMRFQEKLVKKINDELLANHAGTFTGATVNNDGPIERKVLEYEWNFAKAFLYSLTVLTTIGQVRHQETRIAVEIALQELMMVRAGGMRLEHQQLHLTRQIVTVQSAQTLCYLTLNTKQ</sequence>
<dbReference type="SUPFAM" id="SSF81324">
    <property type="entry name" value="Voltage-gated potassium channels"/>
    <property type="match status" value="1"/>
</dbReference>
<keyword evidence="2" id="KW-0812">Transmembrane</keyword>
<dbReference type="AlphaFoldDB" id="A0AAV7J2K2"/>
<organism evidence="3 4">
    <name type="scientific">Cotesia glomerata</name>
    <name type="common">Lepidopteran parasitic wasp</name>
    <name type="synonym">Apanteles glomeratus</name>
    <dbReference type="NCBI Taxonomy" id="32391"/>
    <lineage>
        <taxon>Eukaryota</taxon>
        <taxon>Metazoa</taxon>
        <taxon>Ecdysozoa</taxon>
        <taxon>Arthropoda</taxon>
        <taxon>Hexapoda</taxon>
        <taxon>Insecta</taxon>
        <taxon>Pterygota</taxon>
        <taxon>Neoptera</taxon>
        <taxon>Endopterygota</taxon>
        <taxon>Hymenoptera</taxon>
        <taxon>Apocrita</taxon>
        <taxon>Ichneumonoidea</taxon>
        <taxon>Braconidae</taxon>
        <taxon>Microgastrinae</taxon>
        <taxon>Cotesia</taxon>
    </lineage>
</organism>
<feature type="transmembrane region" description="Helical" evidence="2">
    <location>
        <begin position="59"/>
        <end position="83"/>
    </location>
</feature>
<keyword evidence="2" id="KW-1133">Transmembrane helix</keyword>
<feature type="compositionally biased region" description="Polar residues" evidence="1">
    <location>
        <begin position="15"/>
        <end position="25"/>
    </location>
</feature>
<dbReference type="Gene3D" id="1.10.287.70">
    <property type="match status" value="1"/>
</dbReference>
<proteinExistence type="predicted"/>
<evidence type="ECO:0000256" key="2">
    <source>
        <dbReference type="SAM" id="Phobius"/>
    </source>
</evidence>
<protein>
    <submittedName>
        <fullName evidence="3">Uncharacterized protein</fullName>
    </submittedName>
</protein>
<reference evidence="3 4" key="1">
    <citation type="journal article" date="2021" name="J. Hered.">
        <title>A chromosome-level genome assembly of the parasitoid wasp, Cotesia glomerata (Hymenoptera: Braconidae).</title>
        <authorList>
            <person name="Pinto B.J."/>
            <person name="Weis J.J."/>
            <person name="Gamble T."/>
            <person name="Ode P.J."/>
            <person name="Paul R."/>
            <person name="Zaspel J.M."/>
        </authorList>
    </citation>
    <scope>NUCLEOTIDE SEQUENCE [LARGE SCALE GENOMIC DNA]</scope>
    <source>
        <strain evidence="3">CgM1</strain>
    </source>
</reference>
<accession>A0AAV7J2K2</accession>